<evidence type="ECO:0000256" key="3">
    <source>
        <dbReference type="ARBA" id="ARBA00022927"/>
    </source>
</evidence>
<dbReference type="InterPro" id="IPR008570">
    <property type="entry name" value="ESCRT-II_cplx_Vps25-sub"/>
</dbReference>
<evidence type="ECO:0000256" key="1">
    <source>
        <dbReference type="ARBA" id="ARBA00009674"/>
    </source>
</evidence>
<comment type="caution">
    <text evidence="6">The sequence shown here is derived from an EMBL/GenBank/DDBJ whole genome shotgun (WGS) entry which is preliminary data.</text>
</comment>
<proteinExistence type="inferred from homology"/>
<dbReference type="GO" id="GO:0016236">
    <property type="term" value="P:macroautophagy"/>
    <property type="evidence" value="ECO:0007669"/>
    <property type="project" value="UniProtKB-ARBA"/>
</dbReference>
<dbReference type="PANTHER" id="PTHR13149">
    <property type="entry name" value="VACUOLAR PROTEIN SORTING-ASSOCIATED PROTEIN VPS25"/>
    <property type="match status" value="1"/>
</dbReference>
<dbReference type="Proteomes" id="UP001174934">
    <property type="component" value="Unassembled WGS sequence"/>
</dbReference>
<sequence length="218" mass="24084">MDLTGSCSGDRDPLHLPPRVPLPPFFTRQTNLTTHHAQLTKWASFVLAYCCHYRIFKLSLSGLSPTTTTTSTATSQTTQATTSSAEVSSGAEELFYNRKLNKRLSHADAREVINFLRKDGRAEYVTGSGSTSSEGSDLVWVYWRTPEEWAALIEAWVDETGQRGTVLTLYELTQGDATVGTEFHGLDPEILQKALGTLVKRAKAQIFGSEDSQGVKFF</sequence>
<keyword evidence="7" id="KW-1185">Reference proteome</keyword>
<dbReference type="EMBL" id="JAULSR010000002">
    <property type="protein sequence ID" value="KAK0629196.1"/>
    <property type="molecule type" value="Genomic_DNA"/>
</dbReference>
<dbReference type="GO" id="GO:0042803">
    <property type="term" value="F:protein homodimerization activity"/>
    <property type="evidence" value="ECO:0007669"/>
    <property type="project" value="TreeGrafter"/>
</dbReference>
<evidence type="ECO:0000256" key="4">
    <source>
        <dbReference type="ARBA" id="ARBA00030094"/>
    </source>
</evidence>
<evidence type="ECO:0000256" key="2">
    <source>
        <dbReference type="ARBA" id="ARBA00022448"/>
    </source>
</evidence>
<dbReference type="GO" id="GO:0005198">
    <property type="term" value="F:structural molecule activity"/>
    <property type="evidence" value="ECO:0007669"/>
    <property type="project" value="TreeGrafter"/>
</dbReference>
<evidence type="ECO:0000313" key="7">
    <source>
        <dbReference type="Proteomes" id="UP001174934"/>
    </source>
</evidence>
<gene>
    <name evidence="6" type="ORF">B0T17DRAFT_524919</name>
</gene>
<dbReference type="SUPFAM" id="SSF46785">
    <property type="entry name" value="Winged helix' DNA-binding domain"/>
    <property type="match status" value="2"/>
</dbReference>
<dbReference type="FunFam" id="1.10.10.10:FF:000141">
    <property type="entry name" value="vacuolar protein-sorting-associated protein 25"/>
    <property type="match status" value="1"/>
</dbReference>
<organism evidence="6 7">
    <name type="scientific">Bombardia bombarda</name>
    <dbReference type="NCBI Taxonomy" id="252184"/>
    <lineage>
        <taxon>Eukaryota</taxon>
        <taxon>Fungi</taxon>
        <taxon>Dikarya</taxon>
        <taxon>Ascomycota</taxon>
        <taxon>Pezizomycotina</taxon>
        <taxon>Sordariomycetes</taxon>
        <taxon>Sordariomycetidae</taxon>
        <taxon>Sordariales</taxon>
        <taxon>Lasiosphaeriaceae</taxon>
        <taxon>Bombardia</taxon>
    </lineage>
</organism>
<dbReference type="AlphaFoldDB" id="A0AA40C886"/>
<dbReference type="GO" id="GO:0043328">
    <property type="term" value="P:protein transport to vacuole involved in ubiquitin-dependent protein catabolic process via the multivesicular body sorting pathway"/>
    <property type="evidence" value="ECO:0007669"/>
    <property type="project" value="TreeGrafter"/>
</dbReference>
<dbReference type="PANTHER" id="PTHR13149:SF0">
    <property type="entry name" value="VACUOLAR PROTEIN-SORTING-ASSOCIATED PROTEIN 25"/>
    <property type="match status" value="1"/>
</dbReference>
<dbReference type="Gene3D" id="1.10.10.10">
    <property type="entry name" value="Winged helix-like DNA-binding domain superfamily/Winged helix DNA-binding domain"/>
    <property type="match status" value="1"/>
</dbReference>
<reference evidence="6" key="1">
    <citation type="submission" date="2023-06" db="EMBL/GenBank/DDBJ databases">
        <title>Genome-scale phylogeny and comparative genomics of the fungal order Sordariales.</title>
        <authorList>
            <consortium name="Lawrence Berkeley National Laboratory"/>
            <person name="Hensen N."/>
            <person name="Bonometti L."/>
            <person name="Westerberg I."/>
            <person name="Brannstrom I.O."/>
            <person name="Guillou S."/>
            <person name="Cros-Aarteil S."/>
            <person name="Calhoun S."/>
            <person name="Haridas S."/>
            <person name="Kuo A."/>
            <person name="Mondo S."/>
            <person name="Pangilinan J."/>
            <person name="Riley R."/>
            <person name="LaButti K."/>
            <person name="Andreopoulos B."/>
            <person name="Lipzen A."/>
            <person name="Chen C."/>
            <person name="Yanf M."/>
            <person name="Daum C."/>
            <person name="Ng V."/>
            <person name="Clum A."/>
            <person name="Steindorff A."/>
            <person name="Ohm R."/>
            <person name="Martin F."/>
            <person name="Silar P."/>
            <person name="Natvig D."/>
            <person name="Lalanne C."/>
            <person name="Gautier V."/>
            <person name="Ament-velasquez S.L."/>
            <person name="Kruys A."/>
            <person name="Hutchinson M.I."/>
            <person name="Powell A.J."/>
            <person name="Barry K."/>
            <person name="Miller A.N."/>
            <person name="Grigoriev I.V."/>
            <person name="Debuchy R."/>
            <person name="Gladieux P."/>
            <person name="Thoren M.H."/>
            <person name="Johannesson H."/>
        </authorList>
    </citation>
    <scope>NUCLEOTIDE SEQUENCE</scope>
    <source>
        <strain evidence="6">SMH3391-2</strain>
    </source>
</reference>
<keyword evidence="3" id="KW-0653">Protein transport</keyword>
<dbReference type="InterPro" id="IPR014041">
    <property type="entry name" value="ESCRT-II_cplx_Vps25-sub_N"/>
</dbReference>
<dbReference type="GO" id="GO:0000814">
    <property type="term" value="C:ESCRT II complex"/>
    <property type="evidence" value="ECO:0007669"/>
    <property type="project" value="InterPro"/>
</dbReference>
<feature type="region of interest" description="Disordered" evidence="5">
    <location>
        <begin position="1"/>
        <end position="20"/>
    </location>
</feature>
<evidence type="ECO:0000313" key="6">
    <source>
        <dbReference type="EMBL" id="KAK0629196.1"/>
    </source>
</evidence>
<name>A0AA40C886_9PEZI</name>
<dbReference type="InterPro" id="IPR036390">
    <property type="entry name" value="WH_DNA-bd_sf"/>
</dbReference>
<dbReference type="Pfam" id="PF05871">
    <property type="entry name" value="ESCRT-II"/>
    <property type="match status" value="1"/>
</dbReference>
<keyword evidence="2" id="KW-0813">Transport</keyword>
<protein>
    <recommendedName>
        <fullName evidence="4">ESCRT-II complex subunit VPS25</fullName>
    </recommendedName>
</protein>
<dbReference type="InterPro" id="IPR036388">
    <property type="entry name" value="WH-like_DNA-bd_sf"/>
</dbReference>
<accession>A0AA40C886</accession>
<comment type="similarity">
    <text evidence="1">Belongs to the VPS25 family.</text>
</comment>
<evidence type="ECO:0000256" key="5">
    <source>
        <dbReference type="SAM" id="MobiDB-lite"/>
    </source>
</evidence>
<dbReference type="Gene3D" id="1.10.10.570">
    <property type="entry name" value="Winged helix' DNA-binding domain. Chain C. Domain 1"/>
    <property type="match status" value="1"/>
</dbReference>